<protein>
    <submittedName>
        <fullName evidence="8">Flippase GtrA</fullName>
    </submittedName>
</protein>
<comment type="caution">
    <text evidence="8">The sequence shown here is derived from an EMBL/GenBank/DDBJ whole genome shotgun (WGS) entry which is preliminary data.</text>
</comment>
<dbReference type="Proteomes" id="UP001223079">
    <property type="component" value="Unassembled WGS sequence"/>
</dbReference>
<feature type="transmembrane region" description="Helical" evidence="6">
    <location>
        <begin position="76"/>
        <end position="94"/>
    </location>
</feature>
<evidence type="ECO:0000313" key="8">
    <source>
        <dbReference type="EMBL" id="MDQ0223270.1"/>
    </source>
</evidence>
<evidence type="ECO:0000256" key="1">
    <source>
        <dbReference type="ARBA" id="ARBA00004141"/>
    </source>
</evidence>
<dbReference type="EMBL" id="JAUSTM010000021">
    <property type="protein sequence ID" value="MDQ0223270.1"/>
    <property type="molecule type" value="Genomic_DNA"/>
</dbReference>
<evidence type="ECO:0000259" key="7">
    <source>
        <dbReference type="Pfam" id="PF04138"/>
    </source>
</evidence>
<dbReference type="RefSeq" id="WP_307122419.1">
    <property type="nucleotide sequence ID" value="NZ_JAUSTM010000021.1"/>
</dbReference>
<feature type="domain" description="GtrA/DPMS transmembrane" evidence="7">
    <location>
        <begin position="12"/>
        <end position="137"/>
    </location>
</feature>
<keyword evidence="9" id="KW-1185">Reference proteome</keyword>
<organism evidence="8 9">
    <name type="scientific">Streptococcus moroccensis</name>
    <dbReference type="NCBI Taxonomy" id="1451356"/>
    <lineage>
        <taxon>Bacteria</taxon>
        <taxon>Bacillati</taxon>
        <taxon>Bacillota</taxon>
        <taxon>Bacilli</taxon>
        <taxon>Lactobacillales</taxon>
        <taxon>Streptococcaceae</taxon>
        <taxon>Streptococcus</taxon>
    </lineage>
</organism>
<keyword evidence="4 6" id="KW-1133">Transmembrane helix</keyword>
<evidence type="ECO:0000256" key="4">
    <source>
        <dbReference type="ARBA" id="ARBA00022989"/>
    </source>
</evidence>
<evidence type="ECO:0000256" key="3">
    <source>
        <dbReference type="ARBA" id="ARBA00022692"/>
    </source>
</evidence>
<keyword evidence="5 6" id="KW-0472">Membrane</keyword>
<dbReference type="Pfam" id="PF04138">
    <property type="entry name" value="GtrA_DPMS_TM"/>
    <property type="match status" value="1"/>
</dbReference>
<dbReference type="PANTHER" id="PTHR38459">
    <property type="entry name" value="PROPHAGE BACTOPRENOL-LINKED GLUCOSE TRANSLOCASE HOMOLOG"/>
    <property type="match status" value="1"/>
</dbReference>
<accession>A0ABT9YTF7</accession>
<sequence length="142" mass="16332">MKKILNHEVLSYLFFGVLTTVVYFVTRFVVFSLTKESLFAAFVANITAILFAFVTNDRFVFRQPRQGWTKRLVKFFIARLSTLGIDLLLTYLLTKAFPGIIGQFVAHDPKKIDLVVSLISQVFFVILNYILSKLLVFKDKTP</sequence>
<feature type="transmembrane region" description="Helical" evidence="6">
    <location>
        <begin position="12"/>
        <end position="31"/>
    </location>
</feature>
<dbReference type="PANTHER" id="PTHR38459:SF5">
    <property type="entry name" value="CELL WALL TEICHOIC ACID GLYCOSYLATION PROTEIN GTCA"/>
    <property type="match status" value="1"/>
</dbReference>
<reference evidence="8 9" key="1">
    <citation type="submission" date="2023-07" db="EMBL/GenBank/DDBJ databases">
        <title>Genomic Encyclopedia of Type Strains, Phase IV (KMG-IV): sequencing the most valuable type-strain genomes for metagenomic binning, comparative biology and taxonomic classification.</title>
        <authorList>
            <person name="Goeker M."/>
        </authorList>
    </citation>
    <scope>NUCLEOTIDE SEQUENCE [LARGE SCALE GENOMIC DNA]</scope>
    <source>
        <strain evidence="8 9">DSM 105143</strain>
    </source>
</reference>
<comment type="subcellular location">
    <subcellularLocation>
        <location evidence="1">Membrane</location>
        <topology evidence="1">Multi-pass membrane protein</topology>
    </subcellularLocation>
</comment>
<name>A0ABT9YTF7_9STRE</name>
<feature type="transmembrane region" description="Helical" evidence="6">
    <location>
        <begin position="114"/>
        <end position="136"/>
    </location>
</feature>
<comment type="similarity">
    <text evidence="2">Belongs to the GtrA family.</text>
</comment>
<gene>
    <name evidence="8" type="ORF">J2S23_001845</name>
</gene>
<dbReference type="InterPro" id="IPR051401">
    <property type="entry name" value="GtrA_CellWall_Glycosyl"/>
</dbReference>
<evidence type="ECO:0000256" key="2">
    <source>
        <dbReference type="ARBA" id="ARBA00009399"/>
    </source>
</evidence>
<evidence type="ECO:0000256" key="5">
    <source>
        <dbReference type="ARBA" id="ARBA00023136"/>
    </source>
</evidence>
<dbReference type="InterPro" id="IPR007267">
    <property type="entry name" value="GtrA_DPMS_TM"/>
</dbReference>
<keyword evidence="3 6" id="KW-0812">Transmembrane</keyword>
<proteinExistence type="inferred from homology"/>
<evidence type="ECO:0000256" key="6">
    <source>
        <dbReference type="SAM" id="Phobius"/>
    </source>
</evidence>
<feature type="transmembrane region" description="Helical" evidence="6">
    <location>
        <begin position="37"/>
        <end position="55"/>
    </location>
</feature>
<evidence type="ECO:0000313" key="9">
    <source>
        <dbReference type="Proteomes" id="UP001223079"/>
    </source>
</evidence>